<keyword evidence="4 10" id="KW-0812">Transmembrane</keyword>
<dbReference type="Proteomes" id="UP001565220">
    <property type="component" value="Unassembled WGS sequence"/>
</dbReference>
<evidence type="ECO:0000256" key="7">
    <source>
        <dbReference type="ARBA" id="ARBA00023224"/>
    </source>
</evidence>
<sequence length="671" mass="74452">MKNIKQLLSFSSFNIKKDFKAMLVFILTLLVIVPLVSSGIYISINSSNLIKKNIYLSNEQLISRINDDIKFNLDSIKSQMQSMADNPNIKSMNHDTFQSILIQGARSNKAIDGISIADAKGQIIYNTSGVYKNISGEEYFHSAVSGKVRYSNVKISKINGKPLEFYYSVPIKVGINFVGCITATIDVNALNKIIGDVQKNKDDNTFIVDNNGLVVAHKDWENFNKTSMYKNFLPVKNAAAGKSGQGIYDFDDRKLLAIYSPMADLNWGIVTTVPYDAAFSDVRTQNNIFLIIVIFMFIISILAALLISEFVTRPLYNLNKAMDSVSTGDLTVGVKEKFLKRQDKLGEISKNFNDVISKQLTLIDKVKRMIKNVQSYNEGTSSQMDELILAGRNVGRAVDEIAKGTVEQTGYMSKITDRFSTLKKSLDNIDKGTDKITEYAKHTEDENRLGITSVNQLKEEFSKNYESIQNAAVHMKKLADKSQSIETITTSIESIAEQTNLLALNAAIEASRAGEVGKGFAVVADEVGKLAEQSSNSAKGIQKIVTEISTSVNKIGEEFIHTTQIAKNSNDKLETTVKIFESIIDNSDELAKDIQVLNGEMNKMKDNEDEVEDCVESTSSIIEEGSATTEEVNATMEEQLTTMGDICGKIHNINDMTGELQKFIQIFKTEN</sequence>
<dbReference type="Gene3D" id="1.10.287.950">
    <property type="entry name" value="Methyl-accepting chemotaxis protein"/>
    <property type="match status" value="1"/>
</dbReference>
<feature type="transmembrane region" description="Helical" evidence="10">
    <location>
        <begin position="288"/>
        <end position="312"/>
    </location>
</feature>
<dbReference type="SMART" id="SM00283">
    <property type="entry name" value="MA"/>
    <property type="match status" value="1"/>
</dbReference>
<feature type="domain" description="Methyl-accepting transducer" evidence="11">
    <location>
        <begin position="383"/>
        <end position="633"/>
    </location>
</feature>
<dbReference type="InterPro" id="IPR004089">
    <property type="entry name" value="MCPsignal_dom"/>
</dbReference>
<feature type="domain" description="HAMP" evidence="12">
    <location>
        <begin position="309"/>
        <end position="364"/>
    </location>
</feature>
<evidence type="ECO:0000256" key="1">
    <source>
        <dbReference type="ARBA" id="ARBA00004651"/>
    </source>
</evidence>
<evidence type="ECO:0000256" key="5">
    <source>
        <dbReference type="ARBA" id="ARBA00022989"/>
    </source>
</evidence>
<evidence type="ECO:0000259" key="12">
    <source>
        <dbReference type="PROSITE" id="PS50885"/>
    </source>
</evidence>
<dbReference type="InterPro" id="IPR003660">
    <property type="entry name" value="HAMP_dom"/>
</dbReference>
<evidence type="ECO:0000313" key="14">
    <source>
        <dbReference type="Proteomes" id="UP001565220"/>
    </source>
</evidence>
<evidence type="ECO:0000256" key="3">
    <source>
        <dbReference type="ARBA" id="ARBA00022500"/>
    </source>
</evidence>
<accession>A0ABV4DUF2</accession>
<evidence type="ECO:0000256" key="4">
    <source>
        <dbReference type="ARBA" id="ARBA00022692"/>
    </source>
</evidence>
<keyword evidence="3" id="KW-0145">Chemotaxis</keyword>
<keyword evidence="14" id="KW-1185">Reference proteome</keyword>
<proteinExistence type="inferred from homology"/>
<evidence type="ECO:0000256" key="8">
    <source>
        <dbReference type="ARBA" id="ARBA00029447"/>
    </source>
</evidence>
<dbReference type="CDD" id="cd12914">
    <property type="entry name" value="PDC1_DGC_like"/>
    <property type="match status" value="1"/>
</dbReference>
<dbReference type="RefSeq" id="WP_369868467.1">
    <property type="nucleotide sequence ID" value="NZ_JBGFFE010000002.1"/>
</dbReference>
<dbReference type="PANTHER" id="PTHR32089:SF112">
    <property type="entry name" value="LYSOZYME-LIKE PROTEIN-RELATED"/>
    <property type="match status" value="1"/>
</dbReference>
<dbReference type="InterPro" id="IPR033479">
    <property type="entry name" value="dCache_1"/>
</dbReference>
<name>A0ABV4DUF2_9CLOT</name>
<keyword evidence="5 10" id="KW-1133">Transmembrane helix</keyword>
<dbReference type="Pfam" id="PF00015">
    <property type="entry name" value="MCPsignal"/>
    <property type="match status" value="1"/>
</dbReference>
<evidence type="ECO:0000256" key="9">
    <source>
        <dbReference type="PROSITE-ProRule" id="PRU00284"/>
    </source>
</evidence>
<protein>
    <submittedName>
        <fullName evidence="13">Methyl-accepting chemotaxis protein</fullName>
    </submittedName>
</protein>
<keyword evidence="2" id="KW-1003">Cell membrane</keyword>
<evidence type="ECO:0000256" key="6">
    <source>
        <dbReference type="ARBA" id="ARBA00023136"/>
    </source>
</evidence>
<dbReference type="CDD" id="cd06225">
    <property type="entry name" value="HAMP"/>
    <property type="match status" value="1"/>
</dbReference>
<organism evidence="13 14">
    <name type="scientific">Clostridium lapidicellarium</name>
    <dbReference type="NCBI Taxonomy" id="3240931"/>
    <lineage>
        <taxon>Bacteria</taxon>
        <taxon>Bacillati</taxon>
        <taxon>Bacillota</taxon>
        <taxon>Clostridia</taxon>
        <taxon>Eubacteriales</taxon>
        <taxon>Clostridiaceae</taxon>
        <taxon>Clostridium</taxon>
    </lineage>
</organism>
<gene>
    <name evidence="13" type="ORF">AB8S09_02960</name>
</gene>
<comment type="caution">
    <text evidence="13">The sequence shown here is derived from an EMBL/GenBank/DDBJ whole genome shotgun (WGS) entry which is preliminary data.</text>
</comment>
<comment type="similarity">
    <text evidence="8">Belongs to the methyl-accepting chemotaxis (MCP) protein family.</text>
</comment>
<dbReference type="PANTHER" id="PTHR32089">
    <property type="entry name" value="METHYL-ACCEPTING CHEMOTAXIS PROTEIN MCPB"/>
    <property type="match status" value="1"/>
</dbReference>
<dbReference type="Pfam" id="PF02743">
    <property type="entry name" value="dCache_1"/>
    <property type="match status" value="1"/>
</dbReference>
<dbReference type="Gene3D" id="3.30.450.20">
    <property type="entry name" value="PAS domain"/>
    <property type="match status" value="1"/>
</dbReference>
<dbReference type="EMBL" id="JBGFFE010000002">
    <property type="protein sequence ID" value="MEY8762612.1"/>
    <property type="molecule type" value="Genomic_DNA"/>
</dbReference>
<evidence type="ECO:0000259" key="11">
    <source>
        <dbReference type="PROSITE" id="PS50111"/>
    </source>
</evidence>
<reference evidence="13 14" key="1">
    <citation type="submission" date="2024-08" db="EMBL/GenBank/DDBJ databases">
        <title>Clostridium lapicellarii sp. nov., and Clostridium renhuaiense sp. nov., two species isolated from the mud in a fermentation cellar used for producing sauce-flavour Chinese liquors.</title>
        <authorList>
            <person name="Yang F."/>
            <person name="Wang H."/>
            <person name="Chen L.Q."/>
            <person name="Zhou N."/>
            <person name="Lu J.J."/>
            <person name="Pu X.X."/>
            <person name="Wan B."/>
            <person name="Wang L."/>
            <person name="Liu S.J."/>
        </authorList>
    </citation>
    <scope>NUCLEOTIDE SEQUENCE [LARGE SCALE GENOMIC DNA]</scope>
    <source>
        <strain evidence="13 14">MT-113</strain>
    </source>
</reference>
<feature type="transmembrane region" description="Helical" evidence="10">
    <location>
        <begin position="21"/>
        <end position="44"/>
    </location>
</feature>
<evidence type="ECO:0000313" key="13">
    <source>
        <dbReference type="EMBL" id="MEY8762612.1"/>
    </source>
</evidence>
<dbReference type="SUPFAM" id="SSF58104">
    <property type="entry name" value="Methyl-accepting chemotaxis protein (MCP) signaling domain"/>
    <property type="match status" value="1"/>
</dbReference>
<dbReference type="PROSITE" id="PS50885">
    <property type="entry name" value="HAMP"/>
    <property type="match status" value="1"/>
</dbReference>
<dbReference type="CDD" id="cd12912">
    <property type="entry name" value="PDC2_MCP_like"/>
    <property type="match status" value="1"/>
</dbReference>
<comment type="subcellular location">
    <subcellularLocation>
        <location evidence="1">Cell membrane</location>
        <topology evidence="1">Multi-pass membrane protein</topology>
    </subcellularLocation>
</comment>
<evidence type="ECO:0000256" key="10">
    <source>
        <dbReference type="SAM" id="Phobius"/>
    </source>
</evidence>
<dbReference type="PROSITE" id="PS50111">
    <property type="entry name" value="CHEMOTAXIS_TRANSDUC_2"/>
    <property type="match status" value="1"/>
</dbReference>
<evidence type="ECO:0000256" key="2">
    <source>
        <dbReference type="ARBA" id="ARBA00022475"/>
    </source>
</evidence>
<keyword evidence="7 9" id="KW-0807">Transducer</keyword>
<keyword evidence="6 10" id="KW-0472">Membrane</keyword>